<reference evidence="1" key="2">
    <citation type="submission" date="2025-09" db="UniProtKB">
        <authorList>
            <consortium name="EnsemblPlants"/>
        </authorList>
    </citation>
    <scope>IDENTIFICATION</scope>
</reference>
<name>A0ACD5XP44_AVESA</name>
<keyword evidence="2" id="KW-1185">Reference proteome</keyword>
<evidence type="ECO:0000313" key="2">
    <source>
        <dbReference type="Proteomes" id="UP001732700"/>
    </source>
</evidence>
<organism evidence="1 2">
    <name type="scientific">Avena sativa</name>
    <name type="common">Oat</name>
    <dbReference type="NCBI Taxonomy" id="4498"/>
    <lineage>
        <taxon>Eukaryota</taxon>
        <taxon>Viridiplantae</taxon>
        <taxon>Streptophyta</taxon>
        <taxon>Embryophyta</taxon>
        <taxon>Tracheophyta</taxon>
        <taxon>Spermatophyta</taxon>
        <taxon>Magnoliopsida</taxon>
        <taxon>Liliopsida</taxon>
        <taxon>Poales</taxon>
        <taxon>Poaceae</taxon>
        <taxon>BOP clade</taxon>
        <taxon>Pooideae</taxon>
        <taxon>Poodae</taxon>
        <taxon>Poeae</taxon>
        <taxon>Poeae Chloroplast Group 1 (Aveneae type)</taxon>
        <taxon>Aveninae</taxon>
        <taxon>Avena</taxon>
    </lineage>
</organism>
<reference evidence="1" key="1">
    <citation type="submission" date="2021-05" db="EMBL/GenBank/DDBJ databases">
        <authorList>
            <person name="Scholz U."/>
            <person name="Mascher M."/>
            <person name="Fiebig A."/>
        </authorList>
    </citation>
    <scope>NUCLEOTIDE SEQUENCE [LARGE SCALE GENOMIC DNA]</scope>
</reference>
<accession>A0ACD5XP44</accession>
<dbReference type="Proteomes" id="UP001732700">
    <property type="component" value="Chromosome 5A"/>
</dbReference>
<evidence type="ECO:0000313" key="1">
    <source>
        <dbReference type="EnsemblPlants" id="AVESA.00010b.r2.5AG0830860.1.CDS"/>
    </source>
</evidence>
<dbReference type="EnsemblPlants" id="AVESA.00010b.r2.5AG0830860.1">
    <property type="protein sequence ID" value="AVESA.00010b.r2.5AG0830860.1.CDS"/>
    <property type="gene ID" value="AVESA.00010b.r2.5AG0830860"/>
</dbReference>
<proteinExistence type="predicted"/>
<sequence length="172" mass="19054">MESFVPGSNQEMNFVDDSSHPAHPFNKEPQPYDACFAWYTPGSGTRQLLNPVDDVHPPAPTVETNFGNDETTTLHQAFGGFREIAVGIGSLYERVRQGNYTTNDEIIWTLDKLQQIALHHMENIACHEIVYPEPEAPAQPMHNASTSTTRSSDHQSSSRTPAPDTNTTLSSN</sequence>
<protein>
    <submittedName>
        <fullName evidence="1">Uncharacterized protein</fullName>
    </submittedName>
</protein>